<name>A0A392W3R2_9FABA</name>
<accession>A0A392W3R2</accession>
<keyword evidence="3" id="KW-1185">Reference proteome</keyword>
<sequence length="56" mass="6410">RQTVTKRQKVLPQLATTGEHWRPCRHTSPGDTKSLARRQQEPRQATARRTECSVAV</sequence>
<organism evidence="2 3">
    <name type="scientific">Trifolium medium</name>
    <dbReference type="NCBI Taxonomy" id="97028"/>
    <lineage>
        <taxon>Eukaryota</taxon>
        <taxon>Viridiplantae</taxon>
        <taxon>Streptophyta</taxon>
        <taxon>Embryophyta</taxon>
        <taxon>Tracheophyta</taxon>
        <taxon>Spermatophyta</taxon>
        <taxon>Magnoliopsida</taxon>
        <taxon>eudicotyledons</taxon>
        <taxon>Gunneridae</taxon>
        <taxon>Pentapetalae</taxon>
        <taxon>rosids</taxon>
        <taxon>fabids</taxon>
        <taxon>Fabales</taxon>
        <taxon>Fabaceae</taxon>
        <taxon>Papilionoideae</taxon>
        <taxon>50 kb inversion clade</taxon>
        <taxon>NPAAA clade</taxon>
        <taxon>Hologalegina</taxon>
        <taxon>IRL clade</taxon>
        <taxon>Trifolieae</taxon>
        <taxon>Trifolium</taxon>
    </lineage>
</organism>
<feature type="region of interest" description="Disordered" evidence="1">
    <location>
        <begin position="1"/>
        <end position="56"/>
    </location>
</feature>
<dbReference type="Proteomes" id="UP000265520">
    <property type="component" value="Unassembled WGS sequence"/>
</dbReference>
<protein>
    <submittedName>
        <fullName evidence="2">Uncharacterized protein</fullName>
    </submittedName>
</protein>
<reference evidence="2 3" key="1">
    <citation type="journal article" date="2018" name="Front. Plant Sci.">
        <title>Red Clover (Trifolium pratense) and Zigzag Clover (T. medium) - A Picture of Genomic Similarities and Differences.</title>
        <authorList>
            <person name="Dluhosova J."/>
            <person name="Istvanek J."/>
            <person name="Nedelnik J."/>
            <person name="Repkova J."/>
        </authorList>
    </citation>
    <scope>NUCLEOTIDE SEQUENCE [LARGE SCALE GENOMIC DNA]</scope>
    <source>
        <strain evidence="3">cv. 10/8</strain>
        <tissue evidence="2">Leaf</tissue>
    </source>
</reference>
<proteinExistence type="predicted"/>
<dbReference type="EMBL" id="LXQA011374023">
    <property type="protein sequence ID" value="MCI95036.1"/>
    <property type="molecule type" value="Genomic_DNA"/>
</dbReference>
<evidence type="ECO:0000313" key="3">
    <source>
        <dbReference type="Proteomes" id="UP000265520"/>
    </source>
</evidence>
<evidence type="ECO:0000313" key="2">
    <source>
        <dbReference type="EMBL" id="MCI95036.1"/>
    </source>
</evidence>
<feature type="non-terminal residue" evidence="2">
    <location>
        <position position="1"/>
    </location>
</feature>
<dbReference type="AlphaFoldDB" id="A0A392W3R2"/>
<comment type="caution">
    <text evidence="2">The sequence shown here is derived from an EMBL/GenBank/DDBJ whole genome shotgun (WGS) entry which is preliminary data.</text>
</comment>
<evidence type="ECO:0000256" key="1">
    <source>
        <dbReference type="SAM" id="MobiDB-lite"/>
    </source>
</evidence>